<dbReference type="InterPro" id="IPR050317">
    <property type="entry name" value="Plant_Fungal_Acyltransferase"/>
</dbReference>
<protein>
    <submittedName>
        <fullName evidence="2">Spermidine hydroxycinnamoyl transferase-like</fullName>
    </submittedName>
</protein>
<dbReference type="Gene3D" id="3.30.559.10">
    <property type="entry name" value="Chloramphenicol acetyltransferase-like domain"/>
    <property type="match status" value="2"/>
</dbReference>
<dbReference type="AlphaFoldDB" id="A0AAD7LGB8"/>
<dbReference type="PANTHER" id="PTHR31642:SF324">
    <property type="entry name" value="SPERMIDINE HYDROXYCINNAMOYL TRANSFERASE"/>
    <property type="match status" value="1"/>
</dbReference>
<sequence length="459" mass="52081">MVTITSSYTVFPSEPTPNIPMWLSESDEINPWTHAPIITVYKPNNIIGNPIETMKISLAKILVHYYPLAGRLRWIGGGRLQVDCNGKGAELLEAESTKNMAEYGDFEPSEAMKDLLPDVDYHSCPIQDVPLLLVQFTKFPCGGLTLGFKTSHIIMDGWATFCFFKSWAKLARGERLEENELPFLDRTVLKSFEPLMPPRYEHNELKELPLILGCSDNMSERMKETRVTLLRLTKQQVEKLKDKANEDRLSSQSARPYTRFEAVAGHIWRCASKARHGGDKLKNHQPTAVRFTADVRNRLNPPLPANYFGNAILRSVTPTCFFGDIISNPLSYSAQKMREATKLLTDDFLRSQLDFITRQQNVDWLRASFHIRNYLKGPFFGNPNMSIGSWLPLPMYQEDFGWGKPVYVGPASLNDDGKTFILPTGPNGDGSILVALRLQTVHMEVFKGFFYNDIYASKL</sequence>
<organism evidence="2 3">
    <name type="scientific">Quillaja saponaria</name>
    <name type="common">Soap bark tree</name>
    <dbReference type="NCBI Taxonomy" id="32244"/>
    <lineage>
        <taxon>Eukaryota</taxon>
        <taxon>Viridiplantae</taxon>
        <taxon>Streptophyta</taxon>
        <taxon>Embryophyta</taxon>
        <taxon>Tracheophyta</taxon>
        <taxon>Spermatophyta</taxon>
        <taxon>Magnoliopsida</taxon>
        <taxon>eudicotyledons</taxon>
        <taxon>Gunneridae</taxon>
        <taxon>Pentapetalae</taxon>
        <taxon>rosids</taxon>
        <taxon>fabids</taxon>
        <taxon>Fabales</taxon>
        <taxon>Quillajaceae</taxon>
        <taxon>Quillaja</taxon>
    </lineage>
</organism>
<dbReference type="GO" id="GO:0016747">
    <property type="term" value="F:acyltransferase activity, transferring groups other than amino-acyl groups"/>
    <property type="evidence" value="ECO:0007669"/>
    <property type="project" value="TreeGrafter"/>
</dbReference>
<accession>A0AAD7LGB8</accession>
<evidence type="ECO:0000256" key="1">
    <source>
        <dbReference type="ARBA" id="ARBA00009861"/>
    </source>
</evidence>
<dbReference type="InterPro" id="IPR023213">
    <property type="entry name" value="CAT-like_dom_sf"/>
</dbReference>
<dbReference type="KEGG" id="qsa:O6P43_023954"/>
<evidence type="ECO:0000313" key="3">
    <source>
        <dbReference type="Proteomes" id="UP001163823"/>
    </source>
</evidence>
<keyword evidence="2" id="KW-0808">Transferase</keyword>
<dbReference type="EMBL" id="JARAOO010000009">
    <property type="protein sequence ID" value="KAJ7957684.1"/>
    <property type="molecule type" value="Genomic_DNA"/>
</dbReference>
<comment type="caution">
    <text evidence="2">The sequence shown here is derived from an EMBL/GenBank/DDBJ whole genome shotgun (WGS) entry which is preliminary data.</text>
</comment>
<gene>
    <name evidence="2" type="ORF">O6P43_023954</name>
</gene>
<reference evidence="2" key="1">
    <citation type="journal article" date="2023" name="Science">
        <title>Elucidation of the pathway for biosynthesis of saponin adjuvants from the soapbark tree.</title>
        <authorList>
            <person name="Reed J."/>
            <person name="Orme A."/>
            <person name="El-Demerdash A."/>
            <person name="Owen C."/>
            <person name="Martin L.B.B."/>
            <person name="Misra R.C."/>
            <person name="Kikuchi S."/>
            <person name="Rejzek M."/>
            <person name="Martin A.C."/>
            <person name="Harkess A."/>
            <person name="Leebens-Mack J."/>
            <person name="Louveau T."/>
            <person name="Stephenson M.J."/>
            <person name="Osbourn A."/>
        </authorList>
    </citation>
    <scope>NUCLEOTIDE SEQUENCE</scope>
    <source>
        <strain evidence="2">S10</strain>
    </source>
</reference>
<evidence type="ECO:0000313" key="2">
    <source>
        <dbReference type="EMBL" id="KAJ7957684.1"/>
    </source>
</evidence>
<dbReference type="Proteomes" id="UP001163823">
    <property type="component" value="Chromosome 9"/>
</dbReference>
<proteinExistence type="inferred from homology"/>
<keyword evidence="3" id="KW-1185">Reference proteome</keyword>
<dbReference type="PANTHER" id="PTHR31642">
    <property type="entry name" value="TRICHOTHECENE 3-O-ACETYLTRANSFERASE"/>
    <property type="match status" value="1"/>
</dbReference>
<name>A0AAD7LGB8_QUISA</name>
<dbReference type="Pfam" id="PF02458">
    <property type="entry name" value="Transferase"/>
    <property type="match status" value="1"/>
</dbReference>
<comment type="similarity">
    <text evidence="1">Belongs to the plant acyltransferase family.</text>
</comment>